<evidence type="ECO:0000256" key="1">
    <source>
        <dbReference type="SAM" id="MobiDB-lite"/>
    </source>
</evidence>
<gene>
    <name evidence="3" type="ORF">SG34_029975</name>
</gene>
<dbReference type="KEGG" id="tvd:SG34_029975"/>
<keyword evidence="4" id="KW-1185">Reference proteome</keyword>
<dbReference type="RefSeq" id="WP_053047206.1">
    <property type="nucleotide sequence ID" value="NZ_CP059734.1"/>
</dbReference>
<reference evidence="3 4" key="2">
    <citation type="journal article" date="2022" name="Mar. Drugs">
        <title>Bioassay-Guided Fractionation Leads to the Detection of Cholic Acid Generated by the Rare Thalassomonas sp.</title>
        <authorList>
            <person name="Pheiffer F."/>
            <person name="Schneider Y.K."/>
            <person name="Hansen E.H."/>
            <person name="Andersen J.H."/>
            <person name="Isaksson J."/>
            <person name="Busche T."/>
            <person name="R C."/>
            <person name="Kalinowski J."/>
            <person name="Zyl L.V."/>
            <person name="Trindade M."/>
        </authorList>
    </citation>
    <scope>NUCLEOTIDE SEQUENCE [LARGE SCALE GENOMIC DNA]</scope>
    <source>
        <strain evidence="3 4">XOM25</strain>
    </source>
</reference>
<dbReference type="InterPro" id="IPR029097">
    <property type="entry name" value="Ntox8"/>
</dbReference>
<dbReference type="EMBL" id="CP059734">
    <property type="protein sequence ID" value="WDE09011.1"/>
    <property type="molecule type" value="Genomic_DNA"/>
</dbReference>
<feature type="domain" description="Bacterial toxin 8" evidence="2">
    <location>
        <begin position="98"/>
        <end position="167"/>
    </location>
</feature>
<name>A0AAE9Z923_9GAMM</name>
<evidence type="ECO:0000313" key="4">
    <source>
        <dbReference type="Proteomes" id="UP000032352"/>
    </source>
</evidence>
<sequence length="179" mass="20180">MEEGKGWVEYGRGGRVTDISGKGHVTEVHYARWHNEPSGPPLEITAVDEGMIAVEIPNPAGLLKTGGKFLANKVIGKAIKTRKNFAGKQNRNQRLKDLVNDDKVSSADRGWIKQEMNEVAARKKNHLRNPPGKDLAHERGRENAKGYGYEHAHLQNRKDHKSQHKLDNWGKNNIERPIK</sequence>
<evidence type="ECO:0000313" key="3">
    <source>
        <dbReference type="EMBL" id="WDE09011.1"/>
    </source>
</evidence>
<dbReference type="Proteomes" id="UP000032352">
    <property type="component" value="Chromosome pTvir"/>
</dbReference>
<dbReference type="AlphaFoldDB" id="A0AAE9Z923"/>
<dbReference type="Pfam" id="PF15545">
    <property type="entry name" value="Ntox8"/>
    <property type="match status" value="1"/>
</dbReference>
<accession>A0AAE9Z923</accession>
<evidence type="ECO:0000259" key="2">
    <source>
        <dbReference type="Pfam" id="PF15545"/>
    </source>
</evidence>
<feature type="region of interest" description="Disordered" evidence="1">
    <location>
        <begin position="153"/>
        <end position="179"/>
    </location>
</feature>
<protein>
    <recommendedName>
        <fullName evidence="2">Bacterial toxin 8 domain-containing protein</fullName>
    </recommendedName>
</protein>
<organism evidence="3 4">
    <name type="scientific">Thalassomonas viridans</name>
    <dbReference type="NCBI Taxonomy" id="137584"/>
    <lineage>
        <taxon>Bacteria</taxon>
        <taxon>Pseudomonadati</taxon>
        <taxon>Pseudomonadota</taxon>
        <taxon>Gammaproteobacteria</taxon>
        <taxon>Alteromonadales</taxon>
        <taxon>Colwelliaceae</taxon>
        <taxon>Thalassomonas</taxon>
    </lineage>
</organism>
<proteinExistence type="predicted"/>
<feature type="compositionally biased region" description="Basic and acidic residues" evidence="1">
    <location>
        <begin position="164"/>
        <end position="179"/>
    </location>
</feature>
<reference evidence="3 4" key="1">
    <citation type="journal article" date="2015" name="Genome Announc.">
        <title>Draft Genome Sequences of Marine Isolates of Thalassomonas viridans and Thalassomonas actiniarum.</title>
        <authorList>
            <person name="Olonade I."/>
            <person name="van Zyl L.J."/>
            <person name="Trindade M."/>
        </authorList>
    </citation>
    <scope>NUCLEOTIDE SEQUENCE [LARGE SCALE GENOMIC DNA]</scope>
    <source>
        <strain evidence="3 4">XOM25</strain>
    </source>
</reference>